<feature type="signal peptide" evidence="1">
    <location>
        <begin position="1"/>
        <end position="19"/>
    </location>
</feature>
<dbReference type="EMBL" id="JAUEPR010000009">
    <property type="protein sequence ID" value="KAK0480616.1"/>
    <property type="molecule type" value="Genomic_DNA"/>
</dbReference>
<proteinExistence type="predicted"/>
<accession>A0AA39PAI4</accession>
<sequence>MYIFLSSAFLLHCAPSLDSSSDSVAFLYGFLRSFLLLSDFALTPASGFYGERYRDGSPSNIADRSEYPSSLFLVQPCDVRFFRGHSLPRLSSFRVHQRRVPLPLLVSCF</sequence>
<evidence type="ECO:0000256" key="1">
    <source>
        <dbReference type="SAM" id="SignalP"/>
    </source>
</evidence>
<gene>
    <name evidence="2" type="ORF">IW261DRAFT_1473553</name>
</gene>
<feature type="chain" id="PRO_5041319478" description="Secreted protein" evidence="1">
    <location>
        <begin position="20"/>
        <end position="109"/>
    </location>
</feature>
<dbReference type="AlphaFoldDB" id="A0AA39PAI4"/>
<organism evidence="2 3">
    <name type="scientific">Armillaria novae-zelandiae</name>
    <dbReference type="NCBI Taxonomy" id="153914"/>
    <lineage>
        <taxon>Eukaryota</taxon>
        <taxon>Fungi</taxon>
        <taxon>Dikarya</taxon>
        <taxon>Basidiomycota</taxon>
        <taxon>Agaricomycotina</taxon>
        <taxon>Agaricomycetes</taxon>
        <taxon>Agaricomycetidae</taxon>
        <taxon>Agaricales</taxon>
        <taxon>Marasmiineae</taxon>
        <taxon>Physalacriaceae</taxon>
        <taxon>Armillaria</taxon>
    </lineage>
</organism>
<keyword evidence="3" id="KW-1185">Reference proteome</keyword>
<evidence type="ECO:0000313" key="3">
    <source>
        <dbReference type="Proteomes" id="UP001175227"/>
    </source>
</evidence>
<evidence type="ECO:0008006" key="4">
    <source>
        <dbReference type="Google" id="ProtNLM"/>
    </source>
</evidence>
<keyword evidence="1" id="KW-0732">Signal</keyword>
<protein>
    <recommendedName>
        <fullName evidence="4">Secreted protein</fullName>
    </recommendedName>
</protein>
<evidence type="ECO:0000313" key="2">
    <source>
        <dbReference type="EMBL" id="KAK0480616.1"/>
    </source>
</evidence>
<name>A0AA39PAI4_9AGAR</name>
<comment type="caution">
    <text evidence="2">The sequence shown here is derived from an EMBL/GenBank/DDBJ whole genome shotgun (WGS) entry which is preliminary data.</text>
</comment>
<reference evidence="2" key="1">
    <citation type="submission" date="2023-06" db="EMBL/GenBank/DDBJ databases">
        <authorList>
            <consortium name="Lawrence Berkeley National Laboratory"/>
            <person name="Ahrendt S."/>
            <person name="Sahu N."/>
            <person name="Indic B."/>
            <person name="Wong-Bajracharya J."/>
            <person name="Merenyi Z."/>
            <person name="Ke H.-M."/>
            <person name="Monk M."/>
            <person name="Kocsube S."/>
            <person name="Drula E."/>
            <person name="Lipzen A."/>
            <person name="Balint B."/>
            <person name="Henrissat B."/>
            <person name="Andreopoulos B."/>
            <person name="Martin F.M."/>
            <person name="Harder C.B."/>
            <person name="Rigling D."/>
            <person name="Ford K.L."/>
            <person name="Foster G.D."/>
            <person name="Pangilinan J."/>
            <person name="Papanicolaou A."/>
            <person name="Barry K."/>
            <person name="LaButti K."/>
            <person name="Viragh M."/>
            <person name="Koriabine M."/>
            <person name="Yan M."/>
            <person name="Riley R."/>
            <person name="Champramary S."/>
            <person name="Plett K.L."/>
            <person name="Tsai I.J."/>
            <person name="Slot J."/>
            <person name="Sipos G."/>
            <person name="Plett J."/>
            <person name="Nagy L.G."/>
            <person name="Grigoriev I.V."/>
        </authorList>
    </citation>
    <scope>NUCLEOTIDE SEQUENCE</scope>
    <source>
        <strain evidence="2">ICMP 16352</strain>
    </source>
</reference>
<dbReference type="Proteomes" id="UP001175227">
    <property type="component" value="Unassembled WGS sequence"/>
</dbReference>